<name>A0ABR1CCE7_NECAM</name>
<proteinExistence type="predicted"/>
<comment type="caution">
    <text evidence="1">The sequence shown here is derived from an EMBL/GenBank/DDBJ whole genome shotgun (WGS) entry which is preliminary data.</text>
</comment>
<keyword evidence="2" id="KW-1185">Reference proteome</keyword>
<protein>
    <submittedName>
        <fullName evidence="1">Uncharacterized protein</fullName>
    </submittedName>
</protein>
<sequence>MRIFVRNRTKAFKSNGDEDYRYPVNIDQHDLTKDSFIYESMDESSIARRDISLMQQGSRFRPSPSSVENPILQRSVCDEKSNASYRMMFDSHSLQVNYVNAADQQPESNLVREELVEELKNRILDVQQRRVLNTLFHLLEAGYSGYIIPVL</sequence>
<organism evidence="1 2">
    <name type="scientific">Necator americanus</name>
    <name type="common">Human hookworm</name>
    <dbReference type="NCBI Taxonomy" id="51031"/>
    <lineage>
        <taxon>Eukaryota</taxon>
        <taxon>Metazoa</taxon>
        <taxon>Ecdysozoa</taxon>
        <taxon>Nematoda</taxon>
        <taxon>Chromadorea</taxon>
        <taxon>Rhabditida</taxon>
        <taxon>Rhabditina</taxon>
        <taxon>Rhabditomorpha</taxon>
        <taxon>Strongyloidea</taxon>
        <taxon>Ancylostomatidae</taxon>
        <taxon>Bunostominae</taxon>
        <taxon>Necator</taxon>
    </lineage>
</organism>
<accession>A0ABR1CCE7</accession>
<reference evidence="1 2" key="1">
    <citation type="submission" date="2023-08" db="EMBL/GenBank/DDBJ databases">
        <title>A Necator americanus chromosomal reference genome.</title>
        <authorList>
            <person name="Ilik V."/>
            <person name="Petrzelkova K.J."/>
            <person name="Pardy F."/>
            <person name="Fuh T."/>
            <person name="Niatou-Singa F.S."/>
            <person name="Gouil Q."/>
            <person name="Baker L."/>
            <person name="Ritchie M.E."/>
            <person name="Jex A.R."/>
            <person name="Gazzola D."/>
            <person name="Li H."/>
            <person name="Toshio Fujiwara R."/>
            <person name="Zhan B."/>
            <person name="Aroian R.V."/>
            <person name="Pafco B."/>
            <person name="Schwarz E.M."/>
        </authorList>
    </citation>
    <scope>NUCLEOTIDE SEQUENCE [LARGE SCALE GENOMIC DNA]</scope>
    <source>
        <strain evidence="1 2">Aroian</strain>
        <tissue evidence="1">Whole animal</tissue>
    </source>
</reference>
<dbReference type="EMBL" id="JAVFWL010000002">
    <property type="protein sequence ID" value="KAK6735586.1"/>
    <property type="molecule type" value="Genomic_DNA"/>
</dbReference>
<evidence type="ECO:0000313" key="1">
    <source>
        <dbReference type="EMBL" id="KAK6735586.1"/>
    </source>
</evidence>
<gene>
    <name evidence="1" type="primary">Necator_chrII.g6458</name>
    <name evidence="1" type="ORF">RB195_018665</name>
</gene>
<evidence type="ECO:0000313" key="2">
    <source>
        <dbReference type="Proteomes" id="UP001303046"/>
    </source>
</evidence>
<dbReference type="Proteomes" id="UP001303046">
    <property type="component" value="Unassembled WGS sequence"/>
</dbReference>